<dbReference type="RefSeq" id="WP_145194126.1">
    <property type="nucleotide sequence ID" value="NZ_CP036434.1"/>
</dbReference>
<gene>
    <name evidence="2" type="ORF">Poly30_01660</name>
</gene>
<keyword evidence="1" id="KW-0732">Signal</keyword>
<dbReference type="PROSITE" id="PS51257">
    <property type="entry name" value="PROKAR_LIPOPROTEIN"/>
    <property type="match status" value="1"/>
</dbReference>
<name>A0A518EKQ4_9BACT</name>
<feature type="chain" id="PRO_5021803843" description="DUF2780 domain-containing protein" evidence="1">
    <location>
        <begin position="27"/>
        <end position="150"/>
    </location>
</feature>
<feature type="signal peptide" evidence="1">
    <location>
        <begin position="1"/>
        <end position="26"/>
    </location>
</feature>
<dbReference type="Proteomes" id="UP000320390">
    <property type="component" value="Chromosome"/>
</dbReference>
<protein>
    <recommendedName>
        <fullName evidence="4">DUF2780 domain-containing protein</fullName>
    </recommendedName>
</protein>
<dbReference type="EMBL" id="CP036434">
    <property type="protein sequence ID" value="QDV04673.1"/>
    <property type="molecule type" value="Genomic_DNA"/>
</dbReference>
<evidence type="ECO:0000313" key="2">
    <source>
        <dbReference type="EMBL" id="QDV04673.1"/>
    </source>
</evidence>
<reference evidence="2 3" key="1">
    <citation type="submission" date="2019-02" db="EMBL/GenBank/DDBJ databases">
        <title>Deep-cultivation of Planctomycetes and their phenomic and genomic characterization uncovers novel biology.</title>
        <authorList>
            <person name="Wiegand S."/>
            <person name="Jogler M."/>
            <person name="Boedeker C."/>
            <person name="Pinto D."/>
            <person name="Vollmers J."/>
            <person name="Rivas-Marin E."/>
            <person name="Kohn T."/>
            <person name="Peeters S.H."/>
            <person name="Heuer A."/>
            <person name="Rast P."/>
            <person name="Oberbeckmann S."/>
            <person name="Bunk B."/>
            <person name="Jeske O."/>
            <person name="Meyerdierks A."/>
            <person name="Storesund J.E."/>
            <person name="Kallscheuer N."/>
            <person name="Luecker S."/>
            <person name="Lage O.M."/>
            <person name="Pohl T."/>
            <person name="Merkel B.J."/>
            <person name="Hornburger P."/>
            <person name="Mueller R.-W."/>
            <person name="Bruemmer F."/>
            <person name="Labrenz M."/>
            <person name="Spormann A.M."/>
            <person name="Op den Camp H."/>
            <person name="Overmann J."/>
            <person name="Amann R."/>
            <person name="Jetten M.S.M."/>
            <person name="Mascher T."/>
            <person name="Medema M.H."/>
            <person name="Devos D.P."/>
            <person name="Kaster A.-K."/>
            <person name="Ovreas L."/>
            <person name="Rohde M."/>
            <person name="Galperin M.Y."/>
            <person name="Jogler C."/>
        </authorList>
    </citation>
    <scope>NUCLEOTIDE SEQUENCE [LARGE SCALE GENOMIC DNA]</scope>
    <source>
        <strain evidence="2 3">Poly30</strain>
    </source>
</reference>
<dbReference type="AlphaFoldDB" id="A0A518EKQ4"/>
<evidence type="ECO:0000313" key="3">
    <source>
        <dbReference type="Proteomes" id="UP000320390"/>
    </source>
</evidence>
<evidence type="ECO:0008006" key="4">
    <source>
        <dbReference type="Google" id="ProtNLM"/>
    </source>
</evidence>
<sequence length="150" mass="15233" precursor="true">MSNSILRALPALLLSLLAGFSFTGCASTGALSGPLANALGEITGFSTNIADWQSKLGGMVDGTALGQLKEYADKATNLGDTVKGMAATATKAMQNPLEAIGSKLSDMGGINVDQLKSLAPSAQMDAIKGFTGSAENVGAMAQDFLKQFGN</sequence>
<proteinExistence type="predicted"/>
<evidence type="ECO:0000256" key="1">
    <source>
        <dbReference type="SAM" id="SignalP"/>
    </source>
</evidence>
<organism evidence="2 3">
    <name type="scientific">Saltatorellus ferox</name>
    <dbReference type="NCBI Taxonomy" id="2528018"/>
    <lineage>
        <taxon>Bacteria</taxon>
        <taxon>Pseudomonadati</taxon>
        <taxon>Planctomycetota</taxon>
        <taxon>Planctomycetia</taxon>
        <taxon>Planctomycetia incertae sedis</taxon>
        <taxon>Saltatorellus</taxon>
    </lineage>
</organism>
<keyword evidence="3" id="KW-1185">Reference proteome</keyword>
<accession>A0A518EKQ4</accession>